<evidence type="ECO:0000256" key="4">
    <source>
        <dbReference type="ARBA" id="ARBA00022989"/>
    </source>
</evidence>
<keyword evidence="8" id="KW-1185">Reference proteome</keyword>
<dbReference type="GO" id="GO:0005886">
    <property type="term" value="C:plasma membrane"/>
    <property type="evidence" value="ECO:0007669"/>
    <property type="project" value="UniProtKB-SubCell"/>
</dbReference>
<evidence type="ECO:0000256" key="5">
    <source>
        <dbReference type="ARBA" id="ARBA00023136"/>
    </source>
</evidence>
<dbReference type="PANTHER" id="PTHR30213:SF1">
    <property type="entry name" value="INNER MEMBRANE PROTEIN YHJD"/>
    <property type="match status" value="1"/>
</dbReference>
<feature type="transmembrane region" description="Helical" evidence="6">
    <location>
        <begin position="99"/>
        <end position="119"/>
    </location>
</feature>
<gene>
    <name evidence="7" type="ORF">C7B82_30715</name>
</gene>
<sequence length="302" mass="33517">MMRYVRSRILPTKAAQLMIQTGVKWQQDDCSSMAAALSYYALFSLFPILLILLSVGSRWLAPGSEAFQLMQTTITRSLPPEAYTVVKGTIVVLTENSTGAGIIGFGLLLYAASTVFAVLNRFVQKLWRVNNQTSIQETVLSFVLNKVLSFLLVLSTTLFLFTSLISHITIQFILKLVETFKATFAFIHIDELQLTEGLQFGSSFLTIAIACCILFKLLPSTRVAWQDTWLGALLSALLLVGLQRLAGESVISIGSRYLSYGVIGGVMILLLWLYLTCQIFLMGCEFSYVYAHLFGSRRNLGS</sequence>
<dbReference type="Pfam" id="PF03631">
    <property type="entry name" value="Virul_fac_BrkB"/>
    <property type="match status" value="1"/>
</dbReference>
<feature type="transmembrane region" description="Helical" evidence="6">
    <location>
        <begin position="258"/>
        <end position="281"/>
    </location>
</feature>
<dbReference type="InterPro" id="IPR017039">
    <property type="entry name" value="Virul_fac_BrkB"/>
</dbReference>
<feature type="transmembrane region" description="Helical" evidence="6">
    <location>
        <begin position="39"/>
        <end position="61"/>
    </location>
</feature>
<evidence type="ECO:0000256" key="1">
    <source>
        <dbReference type="ARBA" id="ARBA00004651"/>
    </source>
</evidence>
<evidence type="ECO:0000313" key="8">
    <source>
        <dbReference type="Proteomes" id="UP000239576"/>
    </source>
</evidence>
<comment type="caution">
    <text evidence="7">The sequence shown here is derived from an EMBL/GenBank/DDBJ whole genome shotgun (WGS) entry which is preliminary data.</text>
</comment>
<keyword evidence="2" id="KW-1003">Cell membrane</keyword>
<keyword evidence="3 6" id="KW-0812">Transmembrane</keyword>
<reference evidence="7 8" key="2">
    <citation type="submission" date="2018-03" db="EMBL/GenBank/DDBJ databases">
        <title>The ancient ancestry and fast evolution of plastids.</title>
        <authorList>
            <person name="Moore K.R."/>
            <person name="Magnabosco C."/>
            <person name="Momper L."/>
            <person name="Gold D.A."/>
            <person name="Bosak T."/>
            <person name="Fournier G.P."/>
        </authorList>
    </citation>
    <scope>NUCLEOTIDE SEQUENCE [LARGE SCALE GENOMIC DNA]</scope>
    <source>
        <strain evidence="7 8">ULC18</strain>
    </source>
</reference>
<feature type="transmembrane region" description="Helical" evidence="6">
    <location>
        <begin position="229"/>
        <end position="246"/>
    </location>
</feature>
<name>A0A2T1DTE9_9CYAN</name>
<keyword evidence="5 6" id="KW-0472">Membrane</keyword>
<dbReference type="PANTHER" id="PTHR30213">
    <property type="entry name" value="INNER MEMBRANE PROTEIN YHJD"/>
    <property type="match status" value="1"/>
</dbReference>
<evidence type="ECO:0000256" key="6">
    <source>
        <dbReference type="SAM" id="Phobius"/>
    </source>
</evidence>
<dbReference type="EMBL" id="PVWK01000160">
    <property type="protein sequence ID" value="PSB23644.1"/>
    <property type="molecule type" value="Genomic_DNA"/>
</dbReference>
<evidence type="ECO:0000256" key="3">
    <source>
        <dbReference type="ARBA" id="ARBA00022692"/>
    </source>
</evidence>
<evidence type="ECO:0000313" key="7">
    <source>
        <dbReference type="EMBL" id="PSB23644.1"/>
    </source>
</evidence>
<accession>A0A2T1DTE9</accession>
<protein>
    <submittedName>
        <fullName evidence="7">Ribonuclease BN</fullName>
    </submittedName>
</protein>
<dbReference type="Proteomes" id="UP000239576">
    <property type="component" value="Unassembled WGS sequence"/>
</dbReference>
<dbReference type="OrthoDB" id="528825at2"/>
<comment type="subcellular location">
    <subcellularLocation>
        <location evidence="1">Cell membrane</location>
        <topology evidence="1">Multi-pass membrane protein</topology>
    </subcellularLocation>
</comment>
<dbReference type="AlphaFoldDB" id="A0A2T1DTE9"/>
<feature type="transmembrane region" description="Helical" evidence="6">
    <location>
        <begin position="150"/>
        <end position="177"/>
    </location>
</feature>
<evidence type="ECO:0000256" key="2">
    <source>
        <dbReference type="ARBA" id="ARBA00022475"/>
    </source>
</evidence>
<reference evidence="8" key="1">
    <citation type="submission" date="2018-02" db="EMBL/GenBank/DDBJ databases">
        <authorList>
            <person name="Moore K."/>
            <person name="Momper L."/>
        </authorList>
    </citation>
    <scope>NUCLEOTIDE SEQUENCE [LARGE SCALE GENOMIC DNA]</scope>
    <source>
        <strain evidence="8">ULC18</strain>
    </source>
</reference>
<keyword evidence="4 6" id="KW-1133">Transmembrane helix</keyword>
<organism evidence="7 8">
    <name type="scientific">Stenomitos frigidus ULC18</name>
    <dbReference type="NCBI Taxonomy" id="2107698"/>
    <lineage>
        <taxon>Bacteria</taxon>
        <taxon>Bacillati</taxon>
        <taxon>Cyanobacteriota</taxon>
        <taxon>Cyanophyceae</taxon>
        <taxon>Leptolyngbyales</taxon>
        <taxon>Leptolyngbyaceae</taxon>
        <taxon>Stenomitos</taxon>
    </lineage>
</organism>
<dbReference type="PIRSF" id="PIRSF035875">
    <property type="entry name" value="RNase_BN"/>
    <property type="match status" value="1"/>
</dbReference>
<feature type="transmembrane region" description="Helical" evidence="6">
    <location>
        <begin position="197"/>
        <end position="217"/>
    </location>
</feature>
<proteinExistence type="predicted"/>
<dbReference type="RefSeq" id="WP_106261110.1">
    <property type="nucleotide sequence ID" value="NZ_CAWNSW010000141.1"/>
</dbReference>